<gene>
    <name evidence="1" type="ORF">FA15DRAFT_358789</name>
</gene>
<evidence type="ECO:0000313" key="2">
    <source>
        <dbReference type="Proteomes" id="UP000307440"/>
    </source>
</evidence>
<dbReference type="Proteomes" id="UP000307440">
    <property type="component" value="Unassembled WGS sequence"/>
</dbReference>
<protein>
    <submittedName>
        <fullName evidence="1">Uncharacterized protein</fullName>
    </submittedName>
</protein>
<dbReference type="EMBL" id="ML210556">
    <property type="protein sequence ID" value="TFK17173.1"/>
    <property type="molecule type" value="Genomic_DNA"/>
</dbReference>
<evidence type="ECO:0000313" key="1">
    <source>
        <dbReference type="EMBL" id="TFK17173.1"/>
    </source>
</evidence>
<proteinExistence type="predicted"/>
<reference evidence="1 2" key="1">
    <citation type="journal article" date="2019" name="Nat. Ecol. Evol.">
        <title>Megaphylogeny resolves global patterns of mushroom evolution.</title>
        <authorList>
            <person name="Varga T."/>
            <person name="Krizsan K."/>
            <person name="Foldi C."/>
            <person name="Dima B."/>
            <person name="Sanchez-Garcia M."/>
            <person name="Sanchez-Ramirez S."/>
            <person name="Szollosi G.J."/>
            <person name="Szarkandi J.G."/>
            <person name="Papp V."/>
            <person name="Albert L."/>
            <person name="Andreopoulos W."/>
            <person name="Angelini C."/>
            <person name="Antonin V."/>
            <person name="Barry K.W."/>
            <person name="Bougher N.L."/>
            <person name="Buchanan P."/>
            <person name="Buyck B."/>
            <person name="Bense V."/>
            <person name="Catcheside P."/>
            <person name="Chovatia M."/>
            <person name="Cooper J."/>
            <person name="Damon W."/>
            <person name="Desjardin D."/>
            <person name="Finy P."/>
            <person name="Geml J."/>
            <person name="Haridas S."/>
            <person name="Hughes K."/>
            <person name="Justo A."/>
            <person name="Karasinski D."/>
            <person name="Kautmanova I."/>
            <person name="Kiss B."/>
            <person name="Kocsube S."/>
            <person name="Kotiranta H."/>
            <person name="LaButti K.M."/>
            <person name="Lechner B.E."/>
            <person name="Liimatainen K."/>
            <person name="Lipzen A."/>
            <person name="Lukacs Z."/>
            <person name="Mihaltcheva S."/>
            <person name="Morgado L.N."/>
            <person name="Niskanen T."/>
            <person name="Noordeloos M.E."/>
            <person name="Ohm R.A."/>
            <person name="Ortiz-Santana B."/>
            <person name="Ovrebo C."/>
            <person name="Racz N."/>
            <person name="Riley R."/>
            <person name="Savchenko A."/>
            <person name="Shiryaev A."/>
            <person name="Soop K."/>
            <person name="Spirin V."/>
            <person name="Szebenyi C."/>
            <person name="Tomsovsky M."/>
            <person name="Tulloss R.E."/>
            <person name="Uehling J."/>
            <person name="Grigoriev I.V."/>
            <person name="Vagvolgyi C."/>
            <person name="Papp T."/>
            <person name="Martin F.M."/>
            <person name="Miettinen O."/>
            <person name="Hibbett D.S."/>
            <person name="Nagy L.G."/>
        </authorList>
    </citation>
    <scope>NUCLEOTIDE SEQUENCE [LARGE SCALE GENOMIC DNA]</scope>
    <source>
        <strain evidence="1 2">CBS 121175</strain>
    </source>
</reference>
<dbReference type="AlphaFoldDB" id="A0A5C3KBZ8"/>
<name>A0A5C3KBZ8_COPMA</name>
<keyword evidence="2" id="KW-1185">Reference proteome</keyword>
<sequence length="82" mass="9302">MSIVGILDDGKEVVYKIPAENREEILAAVGREDVSALKGITSFTLPSSLLLRLRERLFRRHIAVPHFPLVGGKREIRFIRAY</sequence>
<accession>A0A5C3KBZ8</accession>
<organism evidence="1 2">
    <name type="scientific">Coprinopsis marcescibilis</name>
    <name type="common">Agaric fungus</name>
    <name type="synonym">Psathyrella marcescibilis</name>
    <dbReference type="NCBI Taxonomy" id="230819"/>
    <lineage>
        <taxon>Eukaryota</taxon>
        <taxon>Fungi</taxon>
        <taxon>Dikarya</taxon>
        <taxon>Basidiomycota</taxon>
        <taxon>Agaricomycotina</taxon>
        <taxon>Agaricomycetes</taxon>
        <taxon>Agaricomycetidae</taxon>
        <taxon>Agaricales</taxon>
        <taxon>Agaricineae</taxon>
        <taxon>Psathyrellaceae</taxon>
        <taxon>Coprinopsis</taxon>
    </lineage>
</organism>